<accession>A0A7W5VKC6</accession>
<name>A0A7W5VKC6_9ACTN</name>
<dbReference type="PANTHER" id="PTHR35526:SF3">
    <property type="entry name" value="ANTI-SIGMA-F FACTOR RSBW"/>
    <property type="match status" value="1"/>
</dbReference>
<evidence type="ECO:0000313" key="2">
    <source>
        <dbReference type="Proteomes" id="UP000579945"/>
    </source>
</evidence>
<reference evidence="1 2" key="1">
    <citation type="submission" date="2020-08" db="EMBL/GenBank/DDBJ databases">
        <title>Sequencing the genomes of 1000 actinobacteria strains.</title>
        <authorList>
            <person name="Klenk H.-P."/>
        </authorList>
    </citation>
    <scope>NUCLEOTIDE SEQUENCE [LARGE SCALE GENOMIC DNA]</scope>
    <source>
        <strain evidence="1 2">DSM 44320</strain>
    </source>
</reference>
<proteinExistence type="predicted"/>
<evidence type="ECO:0008006" key="3">
    <source>
        <dbReference type="Google" id="ProtNLM"/>
    </source>
</evidence>
<protein>
    <recommendedName>
        <fullName evidence="3">ATP-binding protein</fullName>
    </recommendedName>
</protein>
<dbReference type="AlphaFoldDB" id="A0A7W5VKC6"/>
<gene>
    <name evidence="1" type="ORF">FHR33_009151</name>
</gene>
<dbReference type="InterPro" id="IPR036890">
    <property type="entry name" value="HATPase_C_sf"/>
</dbReference>
<keyword evidence="2" id="KW-1185">Reference proteome</keyword>
<comment type="caution">
    <text evidence="1">The sequence shown here is derived from an EMBL/GenBank/DDBJ whole genome shotgun (WGS) entry which is preliminary data.</text>
</comment>
<dbReference type="InterPro" id="IPR050267">
    <property type="entry name" value="Anti-sigma-factor_SerPK"/>
</dbReference>
<dbReference type="CDD" id="cd16936">
    <property type="entry name" value="HATPase_RsbW-like"/>
    <property type="match status" value="1"/>
</dbReference>
<dbReference type="GeneID" id="95395168"/>
<dbReference type="Gene3D" id="3.30.565.10">
    <property type="entry name" value="Histidine kinase-like ATPase, C-terminal domain"/>
    <property type="match status" value="1"/>
</dbReference>
<sequence length="144" mass="15882">MKLMTPNRLLAFADGLLARVWPAGGDRTACWVLSCEPSAEPSARRITRNRLVQWGLQHQAAVADLLVSELVTNALRHSGDKIRFMLAAEDGLLRCEVEHADSSRARDRVGREHLLLADLACCWGTAHTCEGKVVWFELPAPGLV</sequence>
<dbReference type="RefSeq" id="WP_183661338.1">
    <property type="nucleotide sequence ID" value="NZ_JACIBV010000002.1"/>
</dbReference>
<organism evidence="1 2">
    <name type="scientific">Nonomuraea dietziae</name>
    <dbReference type="NCBI Taxonomy" id="65515"/>
    <lineage>
        <taxon>Bacteria</taxon>
        <taxon>Bacillati</taxon>
        <taxon>Actinomycetota</taxon>
        <taxon>Actinomycetes</taxon>
        <taxon>Streptosporangiales</taxon>
        <taxon>Streptosporangiaceae</taxon>
        <taxon>Nonomuraea</taxon>
    </lineage>
</organism>
<evidence type="ECO:0000313" key="1">
    <source>
        <dbReference type="EMBL" id="MBB3733204.1"/>
    </source>
</evidence>
<dbReference type="Proteomes" id="UP000579945">
    <property type="component" value="Unassembled WGS sequence"/>
</dbReference>
<dbReference type="PANTHER" id="PTHR35526">
    <property type="entry name" value="ANTI-SIGMA-F FACTOR RSBW-RELATED"/>
    <property type="match status" value="1"/>
</dbReference>
<dbReference type="EMBL" id="JACIBV010000002">
    <property type="protein sequence ID" value="MBB3733204.1"/>
    <property type="molecule type" value="Genomic_DNA"/>
</dbReference>